<dbReference type="Pfam" id="PF01363">
    <property type="entry name" value="FYVE"/>
    <property type="match status" value="1"/>
</dbReference>
<evidence type="ECO:0000313" key="8">
    <source>
        <dbReference type="Proteomes" id="UP000504636"/>
    </source>
</evidence>
<keyword evidence="2 4" id="KW-0863">Zinc-finger</keyword>
<dbReference type="Gene3D" id="3.30.40.10">
    <property type="entry name" value="Zinc/RING finger domain, C3HC4 (zinc finger)"/>
    <property type="match status" value="1"/>
</dbReference>
<name>A0A6A6Z6H8_9PEZI</name>
<evidence type="ECO:0000313" key="9">
    <source>
        <dbReference type="RefSeq" id="XP_033582831.1"/>
    </source>
</evidence>
<dbReference type="GeneID" id="54455962"/>
<feature type="domain" description="FYVE-type" evidence="6">
    <location>
        <begin position="177"/>
        <end position="232"/>
    </location>
</feature>
<evidence type="ECO:0000313" key="7">
    <source>
        <dbReference type="EMBL" id="KAF2815867.1"/>
    </source>
</evidence>
<evidence type="ECO:0000256" key="5">
    <source>
        <dbReference type="SAM" id="MobiDB-lite"/>
    </source>
</evidence>
<reference evidence="9" key="3">
    <citation type="submission" date="2025-04" db="UniProtKB">
        <authorList>
            <consortium name="RefSeq"/>
        </authorList>
    </citation>
    <scope>IDENTIFICATION</scope>
    <source>
        <strain evidence="9">CBS 304.34</strain>
    </source>
</reference>
<proteinExistence type="predicted"/>
<feature type="compositionally biased region" description="Low complexity" evidence="5">
    <location>
        <begin position="30"/>
        <end position="43"/>
    </location>
</feature>
<keyword evidence="1" id="KW-0479">Metal-binding</keyword>
<dbReference type="InterPro" id="IPR000306">
    <property type="entry name" value="Znf_FYVE"/>
</dbReference>
<dbReference type="PANTHER" id="PTHR39490">
    <property type="entry name" value="ARRESTIN DOMAIN-CONTAINING PROTEIN D"/>
    <property type="match status" value="1"/>
</dbReference>
<dbReference type="InterPro" id="IPR017455">
    <property type="entry name" value="Znf_FYVE-rel"/>
</dbReference>
<keyword evidence="3" id="KW-0862">Zinc</keyword>
<evidence type="ECO:0000256" key="3">
    <source>
        <dbReference type="ARBA" id="ARBA00022833"/>
    </source>
</evidence>
<organism evidence="7">
    <name type="scientific">Mytilinidion resinicola</name>
    <dbReference type="NCBI Taxonomy" id="574789"/>
    <lineage>
        <taxon>Eukaryota</taxon>
        <taxon>Fungi</taxon>
        <taxon>Dikarya</taxon>
        <taxon>Ascomycota</taxon>
        <taxon>Pezizomycotina</taxon>
        <taxon>Dothideomycetes</taxon>
        <taxon>Pleosporomycetidae</taxon>
        <taxon>Mytilinidiales</taxon>
        <taxon>Mytilinidiaceae</taxon>
        <taxon>Mytilinidion</taxon>
    </lineage>
</organism>
<evidence type="ECO:0000256" key="1">
    <source>
        <dbReference type="ARBA" id="ARBA00022723"/>
    </source>
</evidence>
<dbReference type="Proteomes" id="UP000504636">
    <property type="component" value="Unplaced"/>
</dbReference>
<dbReference type="InterPro" id="IPR011011">
    <property type="entry name" value="Znf_FYVE_PHD"/>
</dbReference>
<feature type="region of interest" description="Disordered" evidence="5">
    <location>
        <begin position="1"/>
        <end position="165"/>
    </location>
</feature>
<dbReference type="AlphaFoldDB" id="A0A6A6Z6H8"/>
<feature type="compositionally biased region" description="Polar residues" evidence="5">
    <location>
        <begin position="133"/>
        <end position="145"/>
    </location>
</feature>
<dbReference type="GO" id="GO:0008270">
    <property type="term" value="F:zinc ion binding"/>
    <property type="evidence" value="ECO:0007669"/>
    <property type="project" value="UniProtKB-KW"/>
</dbReference>
<dbReference type="CDD" id="cd15760">
    <property type="entry name" value="FYVE_scVPS27p_like"/>
    <property type="match status" value="1"/>
</dbReference>
<accession>A0A6A6Z6H8</accession>
<sequence length="283" mass="30762">MADFSTAPAVVSPPPFQPGYQHPFVPQPFQPQRQPPAQQQTQQSNYRKPVPYTSAQSGTNTPANVSPTSPRTTNVHPNHARQLRPPKLPMYVPAVLRPTEKPSRQSPPKTGDSGVDSAESSFGSAVRRATGDSVDSFSGTISSEESNFEGKGPVTGPPSRNHWQPDNSTSVCTASCCKQPFSFLNRRHHCRRCGGIFCGAHSNNTVKLNQLALFHPHGAFYRACDRCHTEYRQFEANRHSRSNSESSSGPVAIDAPAAAKRPQGLRVGSLISSAPATWAWSTF</sequence>
<keyword evidence="8" id="KW-1185">Reference proteome</keyword>
<dbReference type="RefSeq" id="XP_033582831.1">
    <property type="nucleotide sequence ID" value="XM_033715069.1"/>
</dbReference>
<dbReference type="PROSITE" id="PS50178">
    <property type="entry name" value="ZF_FYVE"/>
    <property type="match status" value="1"/>
</dbReference>
<dbReference type="InterPro" id="IPR052113">
    <property type="entry name" value="FYVE-type_Zinc_Finger"/>
</dbReference>
<evidence type="ECO:0000256" key="4">
    <source>
        <dbReference type="PROSITE-ProRule" id="PRU00091"/>
    </source>
</evidence>
<dbReference type="SUPFAM" id="SSF57903">
    <property type="entry name" value="FYVE/PHD zinc finger"/>
    <property type="match status" value="1"/>
</dbReference>
<dbReference type="OrthoDB" id="10018316at2759"/>
<dbReference type="InterPro" id="IPR013083">
    <property type="entry name" value="Znf_RING/FYVE/PHD"/>
</dbReference>
<evidence type="ECO:0000256" key="2">
    <source>
        <dbReference type="ARBA" id="ARBA00022771"/>
    </source>
</evidence>
<reference evidence="7 9" key="1">
    <citation type="journal article" date="2020" name="Stud. Mycol.">
        <title>101 Dothideomycetes genomes: a test case for predicting lifestyles and emergence of pathogens.</title>
        <authorList>
            <person name="Haridas S."/>
            <person name="Albert R."/>
            <person name="Binder M."/>
            <person name="Bloem J."/>
            <person name="Labutti K."/>
            <person name="Salamov A."/>
            <person name="Andreopoulos B."/>
            <person name="Baker S."/>
            <person name="Barry K."/>
            <person name="Bills G."/>
            <person name="Bluhm B."/>
            <person name="Cannon C."/>
            <person name="Castanera R."/>
            <person name="Culley D."/>
            <person name="Daum C."/>
            <person name="Ezra D."/>
            <person name="Gonzalez J."/>
            <person name="Henrissat B."/>
            <person name="Kuo A."/>
            <person name="Liang C."/>
            <person name="Lipzen A."/>
            <person name="Lutzoni F."/>
            <person name="Magnuson J."/>
            <person name="Mondo S."/>
            <person name="Nolan M."/>
            <person name="Ohm R."/>
            <person name="Pangilinan J."/>
            <person name="Park H.-J."/>
            <person name="Ramirez L."/>
            <person name="Alfaro M."/>
            <person name="Sun H."/>
            <person name="Tritt A."/>
            <person name="Yoshinaga Y."/>
            <person name="Zwiers L.-H."/>
            <person name="Turgeon B."/>
            <person name="Goodwin S."/>
            <person name="Spatafora J."/>
            <person name="Crous P."/>
            <person name="Grigoriev I."/>
        </authorList>
    </citation>
    <scope>NUCLEOTIDE SEQUENCE</scope>
    <source>
        <strain evidence="7 9">CBS 304.34</strain>
    </source>
</reference>
<reference evidence="9" key="2">
    <citation type="submission" date="2020-04" db="EMBL/GenBank/DDBJ databases">
        <authorList>
            <consortium name="NCBI Genome Project"/>
        </authorList>
    </citation>
    <scope>NUCLEOTIDE SEQUENCE</scope>
    <source>
        <strain evidence="9">CBS 304.34</strain>
    </source>
</reference>
<dbReference type="PANTHER" id="PTHR39490:SF8">
    <property type="entry name" value="ZINC FINGER FYVE DOMAIN-CONTAINING PROTEIN 21"/>
    <property type="match status" value="1"/>
</dbReference>
<feature type="compositionally biased region" description="Polar residues" evidence="5">
    <location>
        <begin position="53"/>
        <end position="76"/>
    </location>
</feature>
<dbReference type="SMART" id="SM00064">
    <property type="entry name" value="FYVE"/>
    <property type="match status" value="1"/>
</dbReference>
<gene>
    <name evidence="7 9" type="ORF">BDZ99DRAFT_377448</name>
</gene>
<dbReference type="EMBL" id="MU003693">
    <property type="protein sequence ID" value="KAF2815867.1"/>
    <property type="molecule type" value="Genomic_DNA"/>
</dbReference>
<evidence type="ECO:0000259" key="6">
    <source>
        <dbReference type="PROSITE" id="PS50178"/>
    </source>
</evidence>
<protein>
    <submittedName>
        <fullName evidence="7 9">FYVE-domain-containing protein</fullName>
    </submittedName>
</protein>